<evidence type="ECO:0000313" key="3">
    <source>
        <dbReference type="Proteomes" id="UP000318126"/>
    </source>
</evidence>
<dbReference type="EMBL" id="VKGK01000015">
    <property type="protein sequence ID" value="TRY13833.1"/>
    <property type="molecule type" value="Genomic_DNA"/>
</dbReference>
<keyword evidence="1" id="KW-1133">Transmembrane helix</keyword>
<protein>
    <recommendedName>
        <fullName evidence="4">Holin</fullName>
    </recommendedName>
</protein>
<organism evidence="2 3">
    <name type="scientific">Shewanella hanedai</name>
    <name type="common">Alteromonas hanedai</name>
    <dbReference type="NCBI Taxonomy" id="25"/>
    <lineage>
        <taxon>Bacteria</taxon>
        <taxon>Pseudomonadati</taxon>
        <taxon>Pseudomonadota</taxon>
        <taxon>Gammaproteobacteria</taxon>
        <taxon>Alteromonadales</taxon>
        <taxon>Shewanellaceae</taxon>
        <taxon>Shewanella</taxon>
    </lineage>
</organism>
<dbReference type="Pfam" id="PF16083">
    <property type="entry name" value="Phage_holin_3_3"/>
    <property type="match status" value="1"/>
</dbReference>
<gene>
    <name evidence="2" type="ORF">FN961_13015</name>
</gene>
<keyword evidence="3" id="KW-1185">Reference proteome</keyword>
<comment type="caution">
    <text evidence="2">The sequence shown here is derived from an EMBL/GenBank/DDBJ whole genome shotgun (WGS) entry which is preliminary data.</text>
</comment>
<feature type="transmembrane region" description="Helical" evidence="1">
    <location>
        <begin position="77"/>
        <end position="98"/>
    </location>
</feature>
<dbReference type="InterPro" id="IPR032126">
    <property type="entry name" value="LydA_holin"/>
</dbReference>
<sequence>MMPDNHVPIIKQVIDLGFGYIWFIFLAVWGGTVNYIIRLKRDKSTAFSIVELLGEWVISGFSGLLTAFICAEMGLSFMYTAALAGIAGHMGGRGIYLLERVIRKRIGLPGGE</sequence>
<keyword evidence="1" id="KW-0472">Membrane</keyword>
<name>A0A553JN19_SHEHA</name>
<reference evidence="3" key="1">
    <citation type="submission" date="2019-07" db="EMBL/GenBank/DDBJ databases">
        <title>Shewanella sp. YLB-08 draft genomic sequence.</title>
        <authorList>
            <person name="Yu L."/>
        </authorList>
    </citation>
    <scope>NUCLEOTIDE SEQUENCE [LARGE SCALE GENOMIC DNA]</scope>
    <source>
        <strain evidence="3">JCM 20706</strain>
    </source>
</reference>
<dbReference type="RefSeq" id="WP_144040614.1">
    <property type="nucleotide sequence ID" value="NZ_BMPL01000015.1"/>
</dbReference>
<feature type="transmembrane region" description="Helical" evidence="1">
    <location>
        <begin position="20"/>
        <end position="37"/>
    </location>
</feature>
<evidence type="ECO:0008006" key="4">
    <source>
        <dbReference type="Google" id="ProtNLM"/>
    </source>
</evidence>
<dbReference type="OrthoDB" id="6555944at2"/>
<keyword evidence="1" id="KW-0812">Transmembrane</keyword>
<evidence type="ECO:0000313" key="2">
    <source>
        <dbReference type="EMBL" id="TRY13833.1"/>
    </source>
</evidence>
<proteinExistence type="predicted"/>
<feature type="transmembrane region" description="Helical" evidence="1">
    <location>
        <begin position="49"/>
        <end position="71"/>
    </location>
</feature>
<accession>A0A553JN19</accession>
<dbReference type="AlphaFoldDB" id="A0A553JN19"/>
<dbReference type="Proteomes" id="UP000318126">
    <property type="component" value="Unassembled WGS sequence"/>
</dbReference>
<evidence type="ECO:0000256" key="1">
    <source>
        <dbReference type="SAM" id="Phobius"/>
    </source>
</evidence>